<organism evidence="1 2">
    <name type="scientific">Hymenobacter profundi</name>
    <dbReference type="NCBI Taxonomy" id="1982110"/>
    <lineage>
        <taxon>Bacteria</taxon>
        <taxon>Pseudomonadati</taxon>
        <taxon>Bacteroidota</taxon>
        <taxon>Cytophagia</taxon>
        <taxon>Cytophagales</taxon>
        <taxon>Hymenobacteraceae</taxon>
        <taxon>Hymenobacter</taxon>
    </lineage>
</organism>
<name>A0ABS6WUQ2_9BACT</name>
<dbReference type="Pfam" id="PF11236">
    <property type="entry name" value="DUF3037"/>
    <property type="match status" value="1"/>
</dbReference>
<proteinExistence type="predicted"/>
<dbReference type="InterPro" id="IPR021398">
    <property type="entry name" value="DUF3037"/>
</dbReference>
<reference evidence="1 2" key="1">
    <citation type="submission" date="2021-07" db="EMBL/GenBank/DDBJ databases">
        <title>Hymenobacter profundi sp. nov., isolated from deep-sea water.</title>
        <authorList>
            <person name="Kim M.K."/>
        </authorList>
    </citation>
    <scope>NUCLEOTIDE SEQUENCE [LARGE SCALE GENOMIC DNA]</scope>
    <source>
        <strain evidence="1 2">M2</strain>
    </source>
</reference>
<protein>
    <submittedName>
        <fullName evidence="1">DUF3037 domain-containing protein</fullName>
    </submittedName>
</protein>
<dbReference type="Proteomes" id="UP000826188">
    <property type="component" value="Unassembled WGS sequence"/>
</dbReference>
<evidence type="ECO:0000313" key="1">
    <source>
        <dbReference type="EMBL" id="MBW3127302.1"/>
    </source>
</evidence>
<dbReference type="RefSeq" id="WP_219156499.1">
    <property type="nucleotide sequence ID" value="NZ_JAHWGL010000003.1"/>
</dbReference>
<gene>
    <name evidence="1" type="ORF">KYK14_01955</name>
</gene>
<comment type="caution">
    <text evidence="1">The sequence shown here is derived from an EMBL/GenBank/DDBJ whole genome shotgun (WGS) entry which is preliminary data.</text>
</comment>
<dbReference type="EMBL" id="JAHWGL010000003">
    <property type="protein sequence ID" value="MBW3127302.1"/>
    <property type="molecule type" value="Genomic_DNA"/>
</dbReference>
<accession>A0ABS6WUQ2</accession>
<evidence type="ECO:0000313" key="2">
    <source>
        <dbReference type="Proteomes" id="UP000826188"/>
    </source>
</evidence>
<keyword evidence="2" id="KW-1185">Reference proteome</keyword>
<sequence>MKTYQYQVLRYLHDYVTGEFVNVGLVFYEPQTHFLRAQVISKAQRLTEFFPGLIGRHILSVLKHFAAAVNREGQALTTQGPLFVQAEEFDLSQFTRSLIRPNDAAWQLTNVEQGLTLNTDRTFADLYQRLIGEYQQEAPPARTADERVWRQSYKQYFDRHHLTEKLKPRQVPTANDEIKFDHTWQNGVLNCFEAVTFQLKQPAKVKDKAYKWVGRLTELGTGDVPLHVYLLTASPADPALQETIEQIITAASSPMVQVDIIHENEAENFARQIERKMQTAGHE</sequence>